<organism evidence="1 2">
    <name type="scientific">Hymenobacter aranciens</name>
    <dbReference type="NCBI Taxonomy" id="3063996"/>
    <lineage>
        <taxon>Bacteria</taxon>
        <taxon>Pseudomonadati</taxon>
        <taxon>Bacteroidota</taxon>
        <taxon>Cytophagia</taxon>
        <taxon>Cytophagales</taxon>
        <taxon>Hymenobacteraceae</taxon>
        <taxon>Hymenobacter</taxon>
    </lineage>
</organism>
<reference evidence="1" key="1">
    <citation type="submission" date="2023-07" db="EMBL/GenBank/DDBJ databases">
        <authorList>
            <person name="Kim M.K."/>
        </authorList>
    </citation>
    <scope>NUCLEOTIDE SEQUENCE</scope>
    <source>
        <strain evidence="1">ASUV-10-1</strain>
    </source>
</reference>
<proteinExistence type="predicted"/>
<name>A0ABT9BGB5_9BACT</name>
<accession>A0ABT9BGB5</accession>
<evidence type="ECO:0000313" key="1">
    <source>
        <dbReference type="EMBL" id="MDO7877311.1"/>
    </source>
</evidence>
<evidence type="ECO:0000313" key="2">
    <source>
        <dbReference type="Proteomes" id="UP001176429"/>
    </source>
</evidence>
<dbReference type="PANTHER" id="PTHR38479">
    <property type="entry name" value="LMO0824 PROTEIN"/>
    <property type="match status" value="1"/>
</dbReference>
<comment type="caution">
    <text evidence="1">The sequence shown here is derived from an EMBL/GenBank/DDBJ whole genome shotgun (WGS) entry which is preliminary data.</text>
</comment>
<keyword evidence="2" id="KW-1185">Reference proteome</keyword>
<dbReference type="PANTHER" id="PTHR38479:SF2">
    <property type="entry name" value="WINGED HELIX DNA-BINDING DOMAIN-CONTAINING PROTEIN"/>
    <property type="match status" value="1"/>
</dbReference>
<dbReference type="GO" id="GO:0003677">
    <property type="term" value="F:DNA binding"/>
    <property type="evidence" value="ECO:0007669"/>
    <property type="project" value="UniProtKB-KW"/>
</dbReference>
<protein>
    <submittedName>
        <fullName evidence="1">Winged helix DNA-binding domain-containing protein</fullName>
    </submittedName>
</protein>
<dbReference type="Proteomes" id="UP001176429">
    <property type="component" value="Unassembled WGS sequence"/>
</dbReference>
<sequence>MLTTPPEIARLRLHNQLISHSPARTPAEVVAWLGAVQAQDFAGAKWSLALRLPGATEATIDQAIRDKTIVRTWPMRGTLHFVAAADVRWLLPLLAPRIVARTAGRYRQLELDEATFARSAEVLGRALQGQRRLARPEVYALLEANGISPAGQRGIHIIGYLAQTGLLCEGPREGAQPSFALLDEWVPPTAPLAREEALAKLAQRYFTSHGPATLPDFVWWTGLPVGDARLALQLAQSALTSVTIEGNTYWLADTLPPQLPPPQAYLLPGFDELMLGYTDRSAALAPQHRPLLNPTNGGILSATMVLDGQVVGTWRRTLRKKGVTVELSPFEPLTAGQRELLEPALARYAAYLGRPVV</sequence>
<dbReference type="EMBL" id="JAUQSY010000018">
    <property type="protein sequence ID" value="MDO7877311.1"/>
    <property type="molecule type" value="Genomic_DNA"/>
</dbReference>
<keyword evidence="1" id="KW-0238">DNA-binding</keyword>
<dbReference type="InterPro" id="IPR009351">
    <property type="entry name" value="AlkZ-like"/>
</dbReference>
<dbReference type="RefSeq" id="WP_305008741.1">
    <property type="nucleotide sequence ID" value="NZ_JAUQSY010000018.1"/>
</dbReference>
<gene>
    <name evidence="1" type="ORF">Q5H93_21380</name>
</gene>
<dbReference type="Pfam" id="PF06224">
    <property type="entry name" value="AlkZ-like"/>
    <property type="match status" value="1"/>
</dbReference>